<dbReference type="OrthoDB" id="9789573at2"/>
<dbReference type="Pfam" id="PF12697">
    <property type="entry name" value="Abhydrolase_6"/>
    <property type="match status" value="1"/>
</dbReference>
<proteinExistence type="predicted"/>
<dbReference type="SUPFAM" id="SSF82784">
    <property type="entry name" value="OsmC-like"/>
    <property type="match status" value="1"/>
</dbReference>
<dbReference type="AlphaFoldDB" id="A0A2M8RGK5"/>
<evidence type="ECO:0000313" key="2">
    <source>
        <dbReference type="EMBL" id="PJG56950.1"/>
    </source>
</evidence>
<dbReference type="Gene3D" id="3.40.50.1820">
    <property type="entry name" value="alpha/beta hydrolase"/>
    <property type="match status" value="1"/>
</dbReference>
<keyword evidence="3" id="KW-1185">Reference proteome</keyword>
<accession>A0A2M8RGK5</accession>
<comment type="caution">
    <text evidence="2">The sequence shown here is derived from an EMBL/GenBank/DDBJ whole genome shotgun (WGS) entry which is preliminary data.</text>
</comment>
<gene>
    <name evidence="2" type="ORF">CVM73_00590</name>
</gene>
<sequence length="407" mass="43938">MPTERFQFTGEGGHQLAAALELPDDEPAAFALFAHCFTCGKDTLAAKRISVALAAKGIAVLRFDFTGLGSSEGDFANSTFSSNVADLVRAADHLRSVHKTPSILIGHSLGGAAILAAAGKIPEARAVVTIAAPSDPAHVTGLFKEHLDDIRAQGEVEVSLAGRPFRIRREFLDDIAEHELMKDITGLHKALLVMHSPVDDTVGIDNATKIFVAARHPKSFVSLDHADHLLTKPTDALYAADVIAAWASRYIEIARPAKVLDLPDAPRQVVVQETRRSKFNQIITVGPHHLVADEPVAAGGEDAGPGPYDFLLAGLGACTSMTMRLYADRKSLPLDRVTVTLKHSKIYGKDCAECETREGMLDQIERDIAIDGALDAEQRKKLMEIADKCPVHRTLTSEIRIVTKAVE</sequence>
<dbReference type="InterPro" id="IPR029058">
    <property type="entry name" value="AB_hydrolase_fold"/>
</dbReference>
<dbReference type="SUPFAM" id="SSF53474">
    <property type="entry name" value="alpha/beta-Hydrolases"/>
    <property type="match status" value="1"/>
</dbReference>
<dbReference type="PANTHER" id="PTHR39624:SF2">
    <property type="entry name" value="OSMC-LIKE PROTEIN"/>
    <property type="match status" value="1"/>
</dbReference>
<dbReference type="InterPro" id="IPR036102">
    <property type="entry name" value="OsmC/Ohrsf"/>
</dbReference>
<dbReference type="Pfam" id="PF02566">
    <property type="entry name" value="OsmC"/>
    <property type="match status" value="1"/>
</dbReference>
<reference evidence="2 3" key="1">
    <citation type="submission" date="2017-11" db="EMBL/GenBank/DDBJ databases">
        <title>Bradyrhizobium forestalis sp. nov., an efficient nitrogen-fixing bacterium isolated from nodules of forest legume species in the Amazon.</title>
        <authorList>
            <person name="Costa E.M."/>
            <person name="Guimaraes A."/>
            <person name="Carvalho T.S."/>
            <person name="Rodrigues T.L."/>
            <person name="Ribeiro P.R.A."/>
            <person name="Lebbe L."/>
            <person name="Willems A."/>
            <person name="Moreira F.M.S."/>
        </authorList>
    </citation>
    <scope>NUCLEOTIDE SEQUENCE [LARGE SCALE GENOMIC DNA]</scope>
    <source>
        <strain evidence="2 3">INPA54B</strain>
    </source>
</reference>
<evidence type="ECO:0000259" key="1">
    <source>
        <dbReference type="Pfam" id="PF12697"/>
    </source>
</evidence>
<dbReference type="RefSeq" id="WP_100230081.1">
    <property type="nucleotide sequence ID" value="NZ_PGVG01000001.1"/>
</dbReference>
<dbReference type="Gene3D" id="3.30.300.20">
    <property type="match status" value="1"/>
</dbReference>
<evidence type="ECO:0000313" key="3">
    <source>
        <dbReference type="Proteomes" id="UP000231194"/>
    </source>
</evidence>
<dbReference type="Proteomes" id="UP000231194">
    <property type="component" value="Unassembled WGS sequence"/>
</dbReference>
<dbReference type="InterPro" id="IPR000073">
    <property type="entry name" value="AB_hydrolase_1"/>
</dbReference>
<dbReference type="InterPro" id="IPR015946">
    <property type="entry name" value="KH_dom-like_a/b"/>
</dbReference>
<dbReference type="FunFam" id="3.40.50.1820:FF:000487">
    <property type="entry name" value="Dienelactone hydrolase"/>
    <property type="match status" value="1"/>
</dbReference>
<dbReference type="EMBL" id="PGVG01000001">
    <property type="protein sequence ID" value="PJG56950.1"/>
    <property type="molecule type" value="Genomic_DNA"/>
</dbReference>
<organism evidence="2 3">
    <name type="scientific">Bradyrhizobium forestalis</name>
    <dbReference type="NCBI Taxonomy" id="1419263"/>
    <lineage>
        <taxon>Bacteria</taxon>
        <taxon>Pseudomonadati</taxon>
        <taxon>Pseudomonadota</taxon>
        <taxon>Alphaproteobacteria</taxon>
        <taxon>Hyphomicrobiales</taxon>
        <taxon>Nitrobacteraceae</taxon>
        <taxon>Bradyrhizobium</taxon>
    </lineage>
</organism>
<name>A0A2M8RGK5_9BRAD</name>
<dbReference type="PANTHER" id="PTHR39624">
    <property type="entry name" value="PROTEIN INVOLVED IN RIMO-MEDIATED BETA-METHYLTHIOLATION OF RIBOSOMAL PROTEIN S12 YCAO"/>
    <property type="match status" value="1"/>
</dbReference>
<feature type="domain" description="AB hydrolase-1" evidence="1">
    <location>
        <begin position="32"/>
        <end position="259"/>
    </location>
</feature>
<dbReference type="InterPro" id="IPR003718">
    <property type="entry name" value="OsmC/Ohr_fam"/>
</dbReference>
<protein>
    <submittedName>
        <fullName evidence="2">Osmotically inducible protein C</fullName>
    </submittedName>
</protein>